<organism evidence="1 2">
    <name type="scientific">Peronospora belbahrii</name>
    <dbReference type="NCBI Taxonomy" id="622444"/>
    <lineage>
        <taxon>Eukaryota</taxon>
        <taxon>Sar</taxon>
        <taxon>Stramenopiles</taxon>
        <taxon>Oomycota</taxon>
        <taxon>Peronosporomycetes</taxon>
        <taxon>Peronosporales</taxon>
        <taxon>Peronosporaceae</taxon>
        <taxon>Peronospora</taxon>
    </lineage>
</organism>
<dbReference type="EMBL" id="CAKKTJ010000168">
    <property type="protein sequence ID" value="CAH0477026.1"/>
    <property type="molecule type" value="Genomic_DNA"/>
</dbReference>
<reference evidence="1" key="1">
    <citation type="submission" date="2021-11" db="EMBL/GenBank/DDBJ databases">
        <authorList>
            <person name="Islam A."/>
            <person name="Islam S."/>
            <person name="Flora M.S."/>
            <person name="Rahman M."/>
            <person name="Ziaur R.M."/>
            <person name="Epstein J.H."/>
            <person name="Hassan M."/>
            <person name="Klassen M."/>
            <person name="Woodard K."/>
            <person name="Webb A."/>
            <person name="Webby R.J."/>
            <person name="El Zowalaty M.E."/>
        </authorList>
    </citation>
    <scope>NUCLEOTIDE SEQUENCE</scope>
    <source>
        <strain evidence="1">Pbs3</strain>
    </source>
</reference>
<name>A0AAU9LAC5_9STRA</name>
<accession>A0AAU9LAC5</accession>
<protein>
    <recommendedName>
        <fullName evidence="3">Secreted protein</fullName>
    </recommendedName>
</protein>
<gene>
    <name evidence="1" type="ORF">PBS003_LOCUS3783</name>
</gene>
<proteinExistence type="predicted"/>
<dbReference type="AlphaFoldDB" id="A0AAU9LAC5"/>
<evidence type="ECO:0000313" key="1">
    <source>
        <dbReference type="EMBL" id="CAH0477026.1"/>
    </source>
</evidence>
<comment type="caution">
    <text evidence="1">The sequence shown here is derived from an EMBL/GenBank/DDBJ whole genome shotgun (WGS) entry which is preliminary data.</text>
</comment>
<evidence type="ECO:0008006" key="3">
    <source>
        <dbReference type="Google" id="ProtNLM"/>
    </source>
</evidence>
<dbReference type="Proteomes" id="UP001160483">
    <property type="component" value="Unassembled WGS sequence"/>
</dbReference>
<evidence type="ECO:0000313" key="2">
    <source>
        <dbReference type="Proteomes" id="UP001160483"/>
    </source>
</evidence>
<sequence>MFGCVLLVTESTVIHKFILRVHETESQLLHLSLILASCVCVPDFLHSHLDKLATSKTKGLDTRVFVSTPNRRPFA</sequence>